<accession>A0A3L8SLE4</accession>
<keyword evidence="3" id="KW-1185">Reference proteome</keyword>
<gene>
    <name evidence="2" type="ORF">DV515_00005934</name>
</gene>
<organism evidence="2 3">
    <name type="scientific">Chloebia gouldiae</name>
    <name type="common">Gouldian finch</name>
    <name type="synonym">Erythrura gouldiae</name>
    <dbReference type="NCBI Taxonomy" id="44316"/>
    <lineage>
        <taxon>Eukaryota</taxon>
        <taxon>Metazoa</taxon>
        <taxon>Chordata</taxon>
        <taxon>Craniata</taxon>
        <taxon>Vertebrata</taxon>
        <taxon>Euteleostomi</taxon>
        <taxon>Archelosauria</taxon>
        <taxon>Archosauria</taxon>
        <taxon>Dinosauria</taxon>
        <taxon>Saurischia</taxon>
        <taxon>Theropoda</taxon>
        <taxon>Coelurosauria</taxon>
        <taxon>Aves</taxon>
        <taxon>Neognathae</taxon>
        <taxon>Neoaves</taxon>
        <taxon>Telluraves</taxon>
        <taxon>Australaves</taxon>
        <taxon>Passeriformes</taxon>
        <taxon>Passeroidea</taxon>
        <taxon>Passeridae</taxon>
        <taxon>Chloebia</taxon>
    </lineage>
</organism>
<feature type="compositionally biased region" description="Polar residues" evidence="1">
    <location>
        <begin position="58"/>
        <end position="68"/>
    </location>
</feature>
<feature type="non-terminal residue" evidence="2">
    <location>
        <position position="68"/>
    </location>
</feature>
<proteinExistence type="predicted"/>
<evidence type="ECO:0000313" key="2">
    <source>
        <dbReference type="EMBL" id="RLW04163.1"/>
    </source>
</evidence>
<comment type="caution">
    <text evidence="2">The sequence shown here is derived from an EMBL/GenBank/DDBJ whole genome shotgun (WGS) entry which is preliminary data.</text>
</comment>
<evidence type="ECO:0000256" key="1">
    <source>
        <dbReference type="SAM" id="MobiDB-lite"/>
    </source>
</evidence>
<feature type="region of interest" description="Disordered" evidence="1">
    <location>
        <begin position="44"/>
        <end position="68"/>
    </location>
</feature>
<evidence type="ECO:0000313" key="3">
    <source>
        <dbReference type="Proteomes" id="UP000276834"/>
    </source>
</evidence>
<protein>
    <submittedName>
        <fullName evidence="2">Uncharacterized protein</fullName>
    </submittedName>
</protein>
<dbReference type="AlphaFoldDB" id="A0A3L8SLE4"/>
<reference evidence="2 3" key="1">
    <citation type="journal article" date="2018" name="Proc. R. Soc. B">
        <title>A non-coding region near Follistatin controls head colour polymorphism in the Gouldian finch.</title>
        <authorList>
            <person name="Toomey M.B."/>
            <person name="Marques C.I."/>
            <person name="Andrade P."/>
            <person name="Araujo P.M."/>
            <person name="Sabatino S."/>
            <person name="Gazda M.A."/>
            <person name="Afonso S."/>
            <person name="Lopes R.J."/>
            <person name="Corbo J.C."/>
            <person name="Carneiro M."/>
        </authorList>
    </citation>
    <scope>NUCLEOTIDE SEQUENCE [LARGE SCALE GENOMIC DNA]</scope>
    <source>
        <strain evidence="2">Red01</strain>
        <tissue evidence="2">Muscle</tissue>
    </source>
</reference>
<dbReference type="Proteomes" id="UP000276834">
    <property type="component" value="Unassembled WGS sequence"/>
</dbReference>
<dbReference type="EMBL" id="QUSF01000014">
    <property type="protein sequence ID" value="RLW04163.1"/>
    <property type="molecule type" value="Genomic_DNA"/>
</dbReference>
<sequence>MEWLLAFLYQFEKRHSQRHGSARLDVASSLSTAVHEEVQQVHSQVPRSRTEPEAVAHNGNQVCKVSSQ</sequence>
<name>A0A3L8SLE4_CHLGU</name>